<gene>
    <name evidence="2" type="ORF">DV733_12340</name>
</gene>
<feature type="region of interest" description="Disordered" evidence="1">
    <location>
        <begin position="405"/>
        <end position="436"/>
    </location>
</feature>
<dbReference type="PANTHER" id="PTHR43445">
    <property type="entry name" value="UDP-N-ACETYLMURAMATE--L-ALANINE LIGASE-RELATED"/>
    <property type="match status" value="1"/>
</dbReference>
<dbReference type="GO" id="GO:0005524">
    <property type="term" value="F:ATP binding"/>
    <property type="evidence" value="ECO:0007669"/>
    <property type="project" value="InterPro"/>
</dbReference>
<dbReference type="AlphaFoldDB" id="A0A4D6HGS0"/>
<name>A0A4D6HGS0_9EURY</name>
<dbReference type="KEGG" id="hsn:DV733_12340"/>
<evidence type="ECO:0000313" key="3">
    <source>
        <dbReference type="Proteomes" id="UP000296706"/>
    </source>
</evidence>
<dbReference type="Proteomes" id="UP000296706">
    <property type="component" value="Chromosome"/>
</dbReference>
<keyword evidence="3" id="KW-1185">Reference proteome</keyword>
<dbReference type="Gene3D" id="3.40.1190.10">
    <property type="entry name" value="Mur-like, catalytic domain"/>
    <property type="match status" value="1"/>
</dbReference>
<organism evidence="2 3">
    <name type="scientific">Halapricum salinum</name>
    <dbReference type="NCBI Taxonomy" id="1457250"/>
    <lineage>
        <taxon>Archaea</taxon>
        <taxon>Methanobacteriati</taxon>
        <taxon>Methanobacteriota</taxon>
        <taxon>Stenosarchaea group</taxon>
        <taxon>Halobacteria</taxon>
        <taxon>Halobacteriales</taxon>
        <taxon>Haloarculaceae</taxon>
        <taxon>Halapricum</taxon>
    </lineage>
</organism>
<evidence type="ECO:0000256" key="1">
    <source>
        <dbReference type="SAM" id="MobiDB-lite"/>
    </source>
</evidence>
<dbReference type="SUPFAM" id="SSF53623">
    <property type="entry name" value="MurD-like peptide ligases, catalytic domain"/>
    <property type="match status" value="1"/>
</dbReference>
<accession>A0A4D6HGS0</accession>
<dbReference type="InterPro" id="IPR036565">
    <property type="entry name" value="Mur-like_cat_sf"/>
</dbReference>
<proteinExistence type="predicted"/>
<reference evidence="2 3" key="1">
    <citation type="journal article" date="2019" name="Nat. Commun.">
        <title>A new type of DNA phosphorothioation-based antiviral system in archaea.</title>
        <authorList>
            <person name="Xiong L."/>
            <person name="Liu S."/>
            <person name="Chen S."/>
            <person name="Xiao Y."/>
            <person name="Zhu B."/>
            <person name="Gao Y."/>
            <person name="Zhang Y."/>
            <person name="Chen B."/>
            <person name="Luo J."/>
            <person name="Deng Z."/>
            <person name="Chen X."/>
            <person name="Wang L."/>
            <person name="Chen S."/>
        </authorList>
    </citation>
    <scope>NUCLEOTIDE SEQUENCE [LARGE SCALE GENOMIC DNA]</scope>
    <source>
        <strain evidence="2 3">CBA1105</strain>
    </source>
</reference>
<evidence type="ECO:0000313" key="2">
    <source>
        <dbReference type="EMBL" id="QCC51967.1"/>
    </source>
</evidence>
<dbReference type="InterPro" id="IPR050061">
    <property type="entry name" value="MurCDEF_pg_biosynth"/>
</dbReference>
<dbReference type="EMBL" id="CP031310">
    <property type="protein sequence ID" value="QCC51967.1"/>
    <property type="molecule type" value="Genomic_DNA"/>
</dbReference>
<dbReference type="STRING" id="1457250.GCA_000755225_00419"/>
<keyword evidence="2" id="KW-0436">Ligase</keyword>
<dbReference type="PANTHER" id="PTHR43445:SF1">
    <property type="entry name" value="PGA SYNTHASE CAPB"/>
    <property type="match status" value="1"/>
</dbReference>
<sequence length="436" mass="48631">MSAESAADQFLDYAAGALPMFLVGAEYEWKTGPKPIEVGSSSLTGLLSEATRGIRHRKVLDQIDTQIVVSGTRGKSSTTQRLDDVFNRRGYDTLTKITGNHPLLIHNGEVHPIERRGPRTTLYENISLIAEFVPELDAYEPDDVAIFENQGITEYTTRLFNQRLTDPDIIVLTNVRQDHTDTLGKTRTDLARSFARSVPAGTHVVSGEQHPVLHEYMQKEIERRGGTIEQVDIPDEHEGLIGSETIHAVNAVLDVVGEPPLPAEEIESFLSAIQPTWIELEDGLIFNAAEVNDVESTEMVRRVLVDDECITPFVYLRRDRRGRTASFAQYIELLFERELIDEAHIGGANTRAFAENVDVPTKCHSQNADPEQVLTELFTDGRPVILMGNTVDEFMREMQASIEQRVKEKRQAASASEAVDISEQGSAEATKPKDHE</sequence>
<protein>
    <submittedName>
        <fullName evidence="2">Mur ligase</fullName>
    </submittedName>
</protein>
<dbReference type="GO" id="GO:0016874">
    <property type="term" value="F:ligase activity"/>
    <property type="evidence" value="ECO:0007669"/>
    <property type="project" value="UniProtKB-KW"/>
</dbReference>